<feature type="region of interest" description="Disordered" evidence="1">
    <location>
        <begin position="1"/>
        <end position="127"/>
    </location>
</feature>
<feature type="compositionally biased region" description="Basic and acidic residues" evidence="1">
    <location>
        <begin position="27"/>
        <end position="49"/>
    </location>
</feature>
<name>A0A839QG55_9MICC</name>
<dbReference type="Proteomes" id="UP000523000">
    <property type="component" value="Unassembled WGS sequence"/>
</dbReference>
<comment type="caution">
    <text evidence="2">The sequence shown here is derived from an EMBL/GenBank/DDBJ whole genome shotgun (WGS) entry which is preliminary data.</text>
</comment>
<evidence type="ECO:0000256" key="1">
    <source>
        <dbReference type="SAM" id="MobiDB-lite"/>
    </source>
</evidence>
<gene>
    <name evidence="2" type="ORF">E9229_001489</name>
</gene>
<evidence type="ECO:0000313" key="3">
    <source>
        <dbReference type="Proteomes" id="UP000523000"/>
    </source>
</evidence>
<accession>A0A839QG55</accession>
<proteinExistence type="predicted"/>
<organism evidence="2 3">
    <name type="scientific">Paeniglutamicibacter cryotolerans</name>
    <dbReference type="NCBI Taxonomy" id="670079"/>
    <lineage>
        <taxon>Bacteria</taxon>
        <taxon>Bacillati</taxon>
        <taxon>Actinomycetota</taxon>
        <taxon>Actinomycetes</taxon>
        <taxon>Micrococcales</taxon>
        <taxon>Micrococcaceae</taxon>
        <taxon>Paeniglutamicibacter</taxon>
    </lineage>
</organism>
<evidence type="ECO:0000313" key="2">
    <source>
        <dbReference type="EMBL" id="MBB2995298.1"/>
    </source>
</evidence>
<keyword evidence="3" id="KW-1185">Reference proteome</keyword>
<sequence length="127" mass="14371">MSRFRGTPAYPAMRCPGSDRGLPFFLQEERGTQESQKNERTGRKERVPDTEYFTDKTAGQRSDDMTGHDRRGEDTQHGCRVALGRLSRNQDRGSRGVPCQQPGQKAQGNQLFDVPGHADERHRDCHA</sequence>
<feature type="compositionally biased region" description="Basic and acidic residues" evidence="1">
    <location>
        <begin position="116"/>
        <end position="127"/>
    </location>
</feature>
<feature type="compositionally biased region" description="Basic and acidic residues" evidence="1">
    <location>
        <begin position="61"/>
        <end position="77"/>
    </location>
</feature>
<dbReference type="AlphaFoldDB" id="A0A839QG55"/>
<reference evidence="2 3" key="1">
    <citation type="submission" date="2020-08" db="EMBL/GenBank/DDBJ databases">
        <title>Sequencing the genomes of 1000 actinobacteria strains.</title>
        <authorList>
            <person name="Klenk H.-P."/>
        </authorList>
    </citation>
    <scope>NUCLEOTIDE SEQUENCE [LARGE SCALE GENOMIC DNA]</scope>
    <source>
        <strain evidence="2 3">DSM 22826</strain>
    </source>
</reference>
<protein>
    <submittedName>
        <fullName evidence="2">Uncharacterized protein</fullName>
    </submittedName>
</protein>
<feature type="compositionally biased region" description="Polar residues" evidence="1">
    <location>
        <begin position="101"/>
        <end position="110"/>
    </location>
</feature>
<dbReference type="EMBL" id="JACHVS010000001">
    <property type="protein sequence ID" value="MBB2995298.1"/>
    <property type="molecule type" value="Genomic_DNA"/>
</dbReference>